<accession>A0A014NRY4</accession>
<evidence type="ECO:0000313" key="1">
    <source>
        <dbReference type="EMBL" id="EXU76630.1"/>
    </source>
</evidence>
<sequence>MAQDMFIKIDGIEGESLDASHTNEIEVLTWQWDVAQHSNMHSGSGGGSGKATVDDFCFTHYTDKASPNLLSYCLTGKHIKNIVFVVRKAGGDPLEYLTITFTDVIITRVGMTGSSADETRPCEEVKFSFTKVTQDYVMQNSEGSKSGVISASYDVKANQSS</sequence>
<gene>
    <name evidence="1" type="ORF">BG55_04225</name>
</gene>
<dbReference type="STRING" id="69222.BG55_04225"/>
<dbReference type="InterPro" id="IPR008514">
    <property type="entry name" value="T6SS_Hcp"/>
</dbReference>
<dbReference type="SUPFAM" id="SSF141452">
    <property type="entry name" value="Hcp1-like"/>
    <property type="match status" value="1"/>
</dbReference>
<reference evidence="1 2" key="1">
    <citation type="submission" date="2014-02" db="EMBL/GenBank/DDBJ databases">
        <title>Draft genome of Erwinia mallotivora strain BT-MARDI, a papaya dieback pathogen.</title>
        <authorList>
            <person name="Redzuan R."/>
            <person name="Abu Bakar N."/>
            <person name="Badrun R."/>
            <person name="Mohd Raih M.F."/>
            <person name="Rozano L."/>
            <person name="Mat Amin N."/>
        </authorList>
    </citation>
    <scope>NUCLEOTIDE SEQUENCE [LARGE SCALE GENOMIC DNA]</scope>
    <source>
        <strain evidence="1 2">BT-MARDI</strain>
    </source>
</reference>
<dbReference type="PANTHER" id="PTHR36152:SF5">
    <property type="entry name" value="PROTEIN HCP1"/>
    <property type="match status" value="1"/>
</dbReference>
<dbReference type="OrthoDB" id="4865570at2"/>
<dbReference type="PANTHER" id="PTHR36152">
    <property type="entry name" value="CYTOPLASMIC PROTEIN-RELATED"/>
    <property type="match status" value="1"/>
</dbReference>
<comment type="caution">
    <text evidence="1">The sequence shown here is derived from an EMBL/GenBank/DDBJ whole genome shotgun (WGS) entry which is preliminary data.</text>
</comment>
<dbReference type="Pfam" id="PF05638">
    <property type="entry name" value="T6SS_HCP"/>
    <property type="match status" value="1"/>
</dbReference>
<dbReference type="NCBIfam" id="TIGR03344">
    <property type="entry name" value="VI_effect_Hcp1"/>
    <property type="match status" value="1"/>
</dbReference>
<dbReference type="Proteomes" id="UP000019918">
    <property type="component" value="Unassembled WGS sequence"/>
</dbReference>
<dbReference type="RefSeq" id="WP_034934565.1">
    <property type="nucleotide sequence ID" value="NZ_JFHN01000025.1"/>
</dbReference>
<dbReference type="InterPro" id="IPR053165">
    <property type="entry name" value="HSI-I_assembly_Hcp1"/>
</dbReference>
<dbReference type="Gene3D" id="2.30.110.20">
    <property type="entry name" value="Hcp1-like"/>
    <property type="match status" value="1"/>
</dbReference>
<dbReference type="InterPro" id="IPR036624">
    <property type="entry name" value="Hcp1-lik_sf"/>
</dbReference>
<protein>
    <submittedName>
        <fullName evidence="1">Hcp1 family type VI secretion system effector</fullName>
    </submittedName>
</protein>
<proteinExistence type="predicted"/>
<evidence type="ECO:0000313" key="2">
    <source>
        <dbReference type="Proteomes" id="UP000019918"/>
    </source>
</evidence>
<dbReference type="EMBL" id="JFHN01000025">
    <property type="protein sequence ID" value="EXU76630.1"/>
    <property type="molecule type" value="Genomic_DNA"/>
</dbReference>
<dbReference type="PATRIC" id="fig|69222.5.peg.875"/>
<dbReference type="AlphaFoldDB" id="A0A014NRY4"/>
<name>A0A014NRY4_9GAMM</name>
<organism evidence="1 2">
    <name type="scientific">Erwinia mallotivora</name>
    <dbReference type="NCBI Taxonomy" id="69222"/>
    <lineage>
        <taxon>Bacteria</taxon>
        <taxon>Pseudomonadati</taxon>
        <taxon>Pseudomonadota</taxon>
        <taxon>Gammaproteobacteria</taxon>
        <taxon>Enterobacterales</taxon>
        <taxon>Erwiniaceae</taxon>
        <taxon>Erwinia</taxon>
    </lineage>
</organism>
<keyword evidence="2" id="KW-1185">Reference proteome</keyword>